<proteinExistence type="predicted"/>
<organism evidence="1 2">
    <name type="scientific">Kitasatospora xanthocidica</name>
    <dbReference type="NCBI Taxonomy" id="83382"/>
    <lineage>
        <taxon>Bacteria</taxon>
        <taxon>Bacillati</taxon>
        <taxon>Actinomycetota</taxon>
        <taxon>Actinomycetes</taxon>
        <taxon>Kitasatosporales</taxon>
        <taxon>Streptomycetaceae</taxon>
        <taxon>Kitasatospora</taxon>
    </lineage>
</organism>
<protein>
    <submittedName>
        <fullName evidence="1">Uncharacterized protein</fullName>
    </submittedName>
</protein>
<dbReference type="AlphaFoldDB" id="A0A372ZWH8"/>
<gene>
    <name evidence="1" type="ORF">DR950_20250</name>
</gene>
<keyword evidence="2" id="KW-1185">Reference proteome</keyword>
<evidence type="ECO:0000313" key="1">
    <source>
        <dbReference type="EMBL" id="RGD59802.1"/>
    </source>
</evidence>
<comment type="caution">
    <text evidence="1">The sequence shown here is derived from an EMBL/GenBank/DDBJ whole genome shotgun (WGS) entry which is preliminary data.</text>
</comment>
<dbReference type="Proteomes" id="UP000263377">
    <property type="component" value="Unassembled WGS sequence"/>
</dbReference>
<reference evidence="1 2" key="1">
    <citation type="submission" date="2018-08" db="EMBL/GenBank/DDBJ databases">
        <title>Diversity &amp; Physiological Properties of Lignin-Decomposing Actinobacteria from Soil.</title>
        <authorList>
            <person name="Roh S.G."/>
            <person name="Kim S.B."/>
        </authorList>
    </citation>
    <scope>NUCLEOTIDE SEQUENCE [LARGE SCALE GENOMIC DNA]</scope>
    <source>
        <strain evidence="1 2">MMS17-GH009</strain>
    </source>
</reference>
<sequence>MTDWSRLHHAYGSAEDVPALLDRIAAEPSAELWNDLWSALCHQGSVYPASFAALPWLADLAARGDRDQAVNAVVLAGAITAGADQLHEAGDVRAEHAAEIAGLLEAANRYLRTAADRGEYVHLLEAVLGFEGVAGWSEDLAWGLGSEEYEVSCPGCGAGLFIVFGERGHFSTGEDYALSDGDIETRPLRPAAPADLDGIGRRLHDLALADGQREVAHALTHVFGGATCPDCGTDFPVADRIRAEG</sequence>
<dbReference type="RefSeq" id="WP_117487956.1">
    <property type="nucleotide sequence ID" value="NZ_QVIG01000001.1"/>
</dbReference>
<name>A0A372ZWH8_9ACTN</name>
<dbReference type="EMBL" id="QVIG01000001">
    <property type="protein sequence ID" value="RGD59802.1"/>
    <property type="molecule type" value="Genomic_DNA"/>
</dbReference>
<evidence type="ECO:0000313" key="2">
    <source>
        <dbReference type="Proteomes" id="UP000263377"/>
    </source>
</evidence>
<accession>A0A372ZWH8</accession>